<reference evidence="1 2" key="1">
    <citation type="submission" date="2021-03" db="EMBL/GenBank/DDBJ databases">
        <title>novel species isolated from a fishpond in China.</title>
        <authorList>
            <person name="Lu H."/>
            <person name="Cai Z."/>
        </authorList>
    </citation>
    <scope>NUCLEOTIDE SEQUENCE [LARGE SCALE GENOMIC DNA]</scope>
    <source>
        <strain evidence="1 2">Y57</strain>
    </source>
</reference>
<evidence type="ECO:0000313" key="2">
    <source>
        <dbReference type="Proteomes" id="UP000663992"/>
    </source>
</evidence>
<sequence length="82" mass="8913">MYFLNKLNAVQRLFALLLCVLTLAAAIYSGLLQQPVAPPLLAPLDDTANSVLKQSLMLCSASFSTARLIDRGIAFVSEAEWN</sequence>
<dbReference type="Proteomes" id="UP000663992">
    <property type="component" value="Unassembled WGS sequence"/>
</dbReference>
<organism evidence="1 2">
    <name type="scientific">Bowmanella yangjiangensis</name>
    <dbReference type="NCBI Taxonomy" id="2811230"/>
    <lineage>
        <taxon>Bacteria</taxon>
        <taxon>Pseudomonadati</taxon>
        <taxon>Pseudomonadota</taxon>
        <taxon>Gammaproteobacteria</taxon>
        <taxon>Alteromonadales</taxon>
        <taxon>Alteromonadaceae</taxon>
        <taxon>Bowmanella</taxon>
    </lineage>
</organism>
<dbReference type="RefSeq" id="WP_206592582.1">
    <property type="nucleotide sequence ID" value="NZ_JAFKCS010000002.1"/>
</dbReference>
<keyword evidence="2" id="KW-1185">Reference proteome</keyword>
<proteinExistence type="predicted"/>
<accession>A0ABS3CNS4</accession>
<comment type="caution">
    <text evidence="1">The sequence shown here is derived from an EMBL/GenBank/DDBJ whole genome shotgun (WGS) entry which is preliminary data.</text>
</comment>
<protein>
    <submittedName>
        <fullName evidence="1">Uncharacterized protein</fullName>
    </submittedName>
</protein>
<evidence type="ECO:0000313" key="1">
    <source>
        <dbReference type="EMBL" id="MBN7818749.1"/>
    </source>
</evidence>
<dbReference type="EMBL" id="JAFKCS010000002">
    <property type="protein sequence ID" value="MBN7818749.1"/>
    <property type="molecule type" value="Genomic_DNA"/>
</dbReference>
<gene>
    <name evidence="1" type="ORF">J0A65_02675</name>
</gene>
<name>A0ABS3CNS4_9ALTE</name>